<keyword evidence="2" id="KW-0812">Transmembrane</keyword>
<feature type="region of interest" description="Disordered" evidence="1">
    <location>
        <begin position="68"/>
        <end position="92"/>
    </location>
</feature>
<name>A0ABS7RMQ6_9ACTN</name>
<proteinExistence type="predicted"/>
<dbReference type="Proteomes" id="UP000754710">
    <property type="component" value="Unassembled WGS sequence"/>
</dbReference>
<protein>
    <recommendedName>
        <fullName evidence="5">PknH-like protein</fullName>
    </recommendedName>
</protein>
<gene>
    <name evidence="3" type="ORF">K1X13_16015</name>
</gene>
<sequence length="481" mass="51136">MRDPLDELKNLSGNLDARPLPPAEVRRRGNRMRRRRTAFQAVGAAAAVAVIASGGAFVTGNLTSAEPPVGPAMSTSPSPSPSASASAAPAVQSEIPEDFPVAQDIDAPEGVDSTDLLRDDATDQSWYGLPCSAPGQEVTFPGDDRRTAARRVWVEGDFWGKSRQLFVYEDHVAADRALTALKKAADACLGADTPPGAQPMDWNYEWSPGNETTPSWLIAQGSTIADGSHPFFVDLTVTQVGRSVFVSRSGRSQKERLPWQRLEDSHEAVLRAAWCLWMEGPCGSVTPEESASFDKETIARGLPNPGGDVPEWTWTEDDPLSAVACGGPENLPSQPTASFRVEVSPPDENAWRHLLVFGTEQAASDALRQLRSSAVVCNEILGTSADDPTDPSEMRWSLEEYDGSPAVLGIDGLVYADDTDTRVPGRTLTRVVQVGRALLVAQLSDSSSAAGEDAAAAKLNADVASIAGEMCVFADGSCEAG</sequence>
<evidence type="ECO:0000313" key="4">
    <source>
        <dbReference type="Proteomes" id="UP000754710"/>
    </source>
</evidence>
<accession>A0ABS7RMQ6</accession>
<feature type="compositionally biased region" description="Low complexity" evidence="1">
    <location>
        <begin position="71"/>
        <end position="90"/>
    </location>
</feature>
<evidence type="ECO:0000256" key="2">
    <source>
        <dbReference type="SAM" id="Phobius"/>
    </source>
</evidence>
<feature type="transmembrane region" description="Helical" evidence="2">
    <location>
        <begin position="37"/>
        <end position="58"/>
    </location>
</feature>
<keyword evidence="2" id="KW-1133">Transmembrane helix</keyword>
<dbReference type="EMBL" id="JAIEZQ010000003">
    <property type="protein sequence ID" value="MBY9076339.1"/>
    <property type="molecule type" value="Genomic_DNA"/>
</dbReference>
<evidence type="ECO:0008006" key="5">
    <source>
        <dbReference type="Google" id="ProtNLM"/>
    </source>
</evidence>
<evidence type="ECO:0000256" key="1">
    <source>
        <dbReference type="SAM" id="MobiDB-lite"/>
    </source>
</evidence>
<keyword evidence="4" id="KW-1185">Reference proteome</keyword>
<evidence type="ECO:0000313" key="3">
    <source>
        <dbReference type="EMBL" id="MBY9076339.1"/>
    </source>
</evidence>
<reference evidence="3 4" key="1">
    <citation type="submission" date="2021-08" db="EMBL/GenBank/DDBJ databases">
        <title>Nocardioides bacterium WL0053 sp. nov., isolated from the sediment.</title>
        <authorList>
            <person name="Wang L."/>
            <person name="Zhang D."/>
            <person name="Zhang A."/>
        </authorList>
    </citation>
    <scope>NUCLEOTIDE SEQUENCE [LARGE SCALE GENOMIC DNA]</scope>
    <source>
        <strain evidence="3 4">WL0053</strain>
    </source>
</reference>
<feature type="region of interest" description="Disordered" evidence="1">
    <location>
        <begin position="1"/>
        <end position="33"/>
    </location>
</feature>
<dbReference type="RefSeq" id="WP_221026153.1">
    <property type="nucleotide sequence ID" value="NZ_JAIEZQ010000003.1"/>
</dbReference>
<comment type="caution">
    <text evidence="3">The sequence shown here is derived from an EMBL/GenBank/DDBJ whole genome shotgun (WGS) entry which is preliminary data.</text>
</comment>
<keyword evidence="2" id="KW-0472">Membrane</keyword>
<organism evidence="3 4">
    <name type="scientific">Nocardioides jiangsuensis</name>
    <dbReference type="NCBI Taxonomy" id="2866161"/>
    <lineage>
        <taxon>Bacteria</taxon>
        <taxon>Bacillati</taxon>
        <taxon>Actinomycetota</taxon>
        <taxon>Actinomycetes</taxon>
        <taxon>Propionibacteriales</taxon>
        <taxon>Nocardioidaceae</taxon>
        <taxon>Nocardioides</taxon>
    </lineage>
</organism>